<name>A0ABS1VHH9_9ACTN</name>
<organism evidence="3 4">
    <name type="scientific">Paractinoplanes lichenicola</name>
    <dbReference type="NCBI Taxonomy" id="2802976"/>
    <lineage>
        <taxon>Bacteria</taxon>
        <taxon>Bacillati</taxon>
        <taxon>Actinomycetota</taxon>
        <taxon>Actinomycetes</taxon>
        <taxon>Micromonosporales</taxon>
        <taxon>Micromonosporaceae</taxon>
        <taxon>Paractinoplanes</taxon>
    </lineage>
</organism>
<dbReference type="Proteomes" id="UP000598996">
    <property type="component" value="Unassembled WGS sequence"/>
</dbReference>
<reference evidence="3 4" key="1">
    <citation type="submission" date="2021-01" db="EMBL/GenBank/DDBJ databases">
        <title>Actinoplanes sp. nov. LDG1-01 isolated from lichen.</title>
        <authorList>
            <person name="Saeng-In P."/>
            <person name="Phongsopitanun W."/>
            <person name="Kanchanasin P."/>
            <person name="Yuki M."/>
            <person name="Kudo T."/>
            <person name="Ohkuma M."/>
            <person name="Tanasupawat S."/>
        </authorList>
    </citation>
    <scope>NUCLEOTIDE SEQUENCE [LARGE SCALE GENOMIC DNA]</scope>
    <source>
        <strain evidence="3 4">LDG1-01</strain>
    </source>
</reference>
<dbReference type="EMBL" id="JAENHO010000002">
    <property type="protein sequence ID" value="MBL7254167.1"/>
    <property type="molecule type" value="Genomic_DNA"/>
</dbReference>
<dbReference type="Pfam" id="PF02698">
    <property type="entry name" value="DUF218"/>
    <property type="match status" value="1"/>
</dbReference>
<protein>
    <submittedName>
        <fullName evidence="3">YdcF family protein</fullName>
    </submittedName>
</protein>
<dbReference type="RefSeq" id="WP_202990503.1">
    <property type="nucleotide sequence ID" value="NZ_JAENHO010000002.1"/>
</dbReference>
<feature type="domain" description="DUF218" evidence="2">
    <location>
        <begin position="47"/>
        <end position="169"/>
    </location>
</feature>
<proteinExistence type="predicted"/>
<feature type="region of interest" description="Disordered" evidence="1">
    <location>
        <begin position="201"/>
        <end position="221"/>
    </location>
</feature>
<evidence type="ECO:0000313" key="3">
    <source>
        <dbReference type="EMBL" id="MBL7254167.1"/>
    </source>
</evidence>
<evidence type="ECO:0000313" key="4">
    <source>
        <dbReference type="Proteomes" id="UP000598996"/>
    </source>
</evidence>
<dbReference type="InterPro" id="IPR003848">
    <property type="entry name" value="DUF218"/>
</dbReference>
<dbReference type="PANTHER" id="PTHR30336:SF6">
    <property type="entry name" value="INTEGRAL MEMBRANE PROTEIN"/>
    <property type="match status" value="1"/>
</dbReference>
<evidence type="ECO:0000256" key="1">
    <source>
        <dbReference type="SAM" id="MobiDB-lite"/>
    </source>
</evidence>
<dbReference type="CDD" id="cd06259">
    <property type="entry name" value="YdcF-like"/>
    <property type="match status" value="1"/>
</dbReference>
<evidence type="ECO:0000259" key="2">
    <source>
        <dbReference type="Pfam" id="PF02698"/>
    </source>
</evidence>
<dbReference type="InterPro" id="IPR051599">
    <property type="entry name" value="Cell_Envelope_Assoc"/>
</dbReference>
<gene>
    <name evidence="3" type="ORF">JKJ07_07570</name>
</gene>
<dbReference type="PANTHER" id="PTHR30336">
    <property type="entry name" value="INNER MEMBRANE PROTEIN, PROBABLE PERMEASE"/>
    <property type="match status" value="1"/>
</dbReference>
<comment type="caution">
    <text evidence="3">The sequence shown here is derived from an EMBL/GenBank/DDBJ whole genome shotgun (WGS) entry which is preliminary data.</text>
</comment>
<sequence>MSSRVSKRRWLVGAVLVLVLLVSAPWIWTTTAAIGHVYDVADAPAADVVIVLGTTVGAGGQPESRLAGRLQTAADLVSTGRARVVLVSGDGGGDSGDEPAAMTAYLTGPLGVDPARVVADPNGLDTYDSCLRARDVFGVRRALVVTQAYHLSRAVTLCRSLGLDVDGVKAKCDGCGRALLAEKSVRDYFASGKAAWDAVRQRPPAVTSPPSPAIQDALARS</sequence>
<keyword evidence="4" id="KW-1185">Reference proteome</keyword>
<accession>A0ABS1VHH9</accession>